<dbReference type="InterPro" id="IPR027417">
    <property type="entry name" value="P-loop_NTPase"/>
</dbReference>
<dbReference type="PROSITE" id="PS50893">
    <property type="entry name" value="ABC_TRANSPORTER_2"/>
    <property type="match status" value="1"/>
</dbReference>
<dbReference type="PANTHER" id="PTHR24220:SF689">
    <property type="entry name" value="LIPOPROTEIN-RELEASING SYSTEM ATP-BINDING PROTEIN LOLD"/>
    <property type="match status" value="1"/>
</dbReference>
<dbReference type="Proteomes" id="UP000229095">
    <property type="component" value="Unassembled WGS sequence"/>
</dbReference>
<dbReference type="RefSeq" id="WP_100509966.1">
    <property type="nucleotide sequence ID" value="NZ_PEBI01000001.1"/>
</dbReference>
<dbReference type="InterPro" id="IPR003439">
    <property type="entry name" value="ABC_transporter-like_ATP-bd"/>
</dbReference>
<dbReference type="PANTHER" id="PTHR24220">
    <property type="entry name" value="IMPORT ATP-BINDING PROTEIN"/>
    <property type="match status" value="1"/>
</dbReference>
<dbReference type="PROSITE" id="PS00211">
    <property type="entry name" value="ABC_TRANSPORTER_1"/>
    <property type="match status" value="1"/>
</dbReference>
<evidence type="ECO:0000313" key="6">
    <source>
        <dbReference type="Proteomes" id="UP000229095"/>
    </source>
</evidence>
<proteinExistence type="inferred from homology"/>
<feature type="domain" description="ABC transporter" evidence="4">
    <location>
        <begin position="49"/>
        <end position="261"/>
    </location>
</feature>
<dbReference type="AlphaFoldDB" id="A0A2M9HAI5"/>
<dbReference type="GO" id="GO:0005524">
    <property type="term" value="F:ATP binding"/>
    <property type="evidence" value="ECO:0007669"/>
    <property type="project" value="UniProtKB-KW"/>
</dbReference>
<keyword evidence="3" id="KW-0067">ATP-binding</keyword>
<name>A0A2M9HAI5_9BIFI</name>
<reference evidence="5 6" key="1">
    <citation type="submission" date="2017-10" db="EMBL/GenBank/DDBJ databases">
        <title>Draft genome sequences of strains TRE 1, TRE 9, TRE H and TRI 7, isolated from tamarins, belonging to four potential novel Bifidobacterium species.</title>
        <authorList>
            <person name="Mattarelli P."/>
            <person name="Modesto M."/>
            <person name="Puglisi E."/>
            <person name="Morelli L."/>
            <person name="Spezio C."/>
            <person name="Bonetti A."/>
            <person name="Sandri C."/>
        </authorList>
    </citation>
    <scope>NUCLEOTIDE SEQUENCE [LARGE SCALE GENOMIC DNA]</scope>
    <source>
        <strain evidence="6">TRE1</strain>
    </source>
</reference>
<evidence type="ECO:0000256" key="1">
    <source>
        <dbReference type="ARBA" id="ARBA00005417"/>
    </source>
</evidence>
<evidence type="ECO:0000259" key="4">
    <source>
        <dbReference type="PROSITE" id="PS50893"/>
    </source>
</evidence>
<comment type="caution">
    <text evidence="5">The sequence shown here is derived from an EMBL/GenBank/DDBJ whole genome shotgun (WGS) entry which is preliminary data.</text>
</comment>
<keyword evidence="6" id="KW-1185">Reference proteome</keyword>
<gene>
    <name evidence="5" type="ORF">CS006_01200</name>
</gene>
<keyword evidence="2" id="KW-0547">Nucleotide-binding</keyword>
<organism evidence="5 6">
    <name type="scientific">Bifidobacterium primatium</name>
    <dbReference type="NCBI Taxonomy" id="2045438"/>
    <lineage>
        <taxon>Bacteria</taxon>
        <taxon>Bacillati</taxon>
        <taxon>Actinomycetota</taxon>
        <taxon>Actinomycetes</taxon>
        <taxon>Bifidobacteriales</taxon>
        <taxon>Bifidobacteriaceae</taxon>
        <taxon>Bifidobacterium</taxon>
    </lineage>
</organism>
<accession>A0A2M9HAI5</accession>
<dbReference type="SMART" id="SM00382">
    <property type="entry name" value="AAA"/>
    <property type="match status" value="1"/>
</dbReference>
<dbReference type="InterPro" id="IPR017871">
    <property type="entry name" value="ABC_transporter-like_CS"/>
</dbReference>
<dbReference type="GO" id="GO:0022857">
    <property type="term" value="F:transmembrane transporter activity"/>
    <property type="evidence" value="ECO:0007669"/>
    <property type="project" value="TreeGrafter"/>
</dbReference>
<dbReference type="InterPro" id="IPR003593">
    <property type="entry name" value="AAA+_ATPase"/>
</dbReference>
<dbReference type="GO" id="GO:0016887">
    <property type="term" value="F:ATP hydrolysis activity"/>
    <property type="evidence" value="ECO:0007669"/>
    <property type="project" value="InterPro"/>
</dbReference>
<dbReference type="GO" id="GO:0005886">
    <property type="term" value="C:plasma membrane"/>
    <property type="evidence" value="ECO:0007669"/>
    <property type="project" value="TreeGrafter"/>
</dbReference>
<protein>
    <submittedName>
        <fullName evidence="5">ABC transporter</fullName>
    </submittedName>
</protein>
<dbReference type="OrthoDB" id="9778572at2"/>
<dbReference type="Pfam" id="PF00005">
    <property type="entry name" value="ABC_tran"/>
    <property type="match status" value="1"/>
</dbReference>
<evidence type="ECO:0000313" key="5">
    <source>
        <dbReference type="EMBL" id="PJM73820.1"/>
    </source>
</evidence>
<sequence>MTNETIDAATTETVPSAVETPVETTVTAEPGAKEPVADASAAPATVPALELDHVSYSYTKGGKKVLDDKNYAFQPGRVYSITGPSGAGKTTLLSLLSGLTVPTEGRVLYHGNDLAKTDRYRFRSHDIGVIFQSFNLLPALTVAENIILSMDASGKTFDRPKTEIAKELIEKVRLRPEYANERILHLSGGEQQRVAIARALGYDPTIILADEPTGNLDLSTQDDIMAIFKSLAHDEGKCVIIVTHSPEVAAQSDEVYQLARLR</sequence>
<comment type="similarity">
    <text evidence="1">Belongs to the ABC transporter superfamily.</text>
</comment>
<evidence type="ECO:0000256" key="3">
    <source>
        <dbReference type="ARBA" id="ARBA00022840"/>
    </source>
</evidence>
<evidence type="ECO:0000256" key="2">
    <source>
        <dbReference type="ARBA" id="ARBA00022741"/>
    </source>
</evidence>
<dbReference type="EMBL" id="PEBI01000001">
    <property type="protein sequence ID" value="PJM73820.1"/>
    <property type="molecule type" value="Genomic_DNA"/>
</dbReference>
<dbReference type="Gene3D" id="3.40.50.300">
    <property type="entry name" value="P-loop containing nucleotide triphosphate hydrolases"/>
    <property type="match status" value="1"/>
</dbReference>
<dbReference type="InterPro" id="IPR015854">
    <property type="entry name" value="ABC_transpr_LolD-like"/>
</dbReference>
<dbReference type="SUPFAM" id="SSF52540">
    <property type="entry name" value="P-loop containing nucleoside triphosphate hydrolases"/>
    <property type="match status" value="1"/>
</dbReference>